<dbReference type="Pfam" id="PF08448">
    <property type="entry name" value="PAS_4"/>
    <property type="match status" value="1"/>
</dbReference>
<evidence type="ECO:0000259" key="8">
    <source>
        <dbReference type="PROSITE" id="PS50112"/>
    </source>
</evidence>
<name>A0ABY5ZLZ4_9BACT</name>
<dbReference type="InterPro" id="IPR005467">
    <property type="entry name" value="His_kinase_dom"/>
</dbReference>
<reference evidence="9" key="1">
    <citation type="journal article" date="2022" name="Environ. Microbiol.">
        <title>Geoalkalibacter halelectricus SAP #1 sp. nov. possessing extracellular electron transfer and mineral#reducing capabilities from a haloalkaline environment.</title>
        <authorList>
            <person name="Yadav S."/>
            <person name="Singh R."/>
            <person name="Sundharam S.S."/>
            <person name="Chaudhary S."/>
            <person name="Krishnamurthi S."/>
            <person name="Patil S.A."/>
        </authorList>
    </citation>
    <scope>NUCLEOTIDE SEQUENCE</scope>
    <source>
        <strain evidence="9">SAP-1</strain>
    </source>
</reference>
<keyword evidence="9" id="KW-0547">Nucleotide-binding</keyword>
<keyword evidence="6" id="KW-0472">Membrane</keyword>
<dbReference type="EMBL" id="CP092109">
    <property type="protein sequence ID" value="UWZ80088.1"/>
    <property type="molecule type" value="Genomic_DNA"/>
</dbReference>
<dbReference type="NCBIfam" id="TIGR00229">
    <property type="entry name" value="sensory_box"/>
    <property type="match status" value="1"/>
</dbReference>
<dbReference type="InterPro" id="IPR036097">
    <property type="entry name" value="HisK_dim/P_sf"/>
</dbReference>
<evidence type="ECO:0000256" key="4">
    <source>
        <dbReference type="ARBA" id="ARBA00022679"/>
    </source>
</evidence>
<accession>A0ABY5ZLZ4</accession>
<dbReference type="SMART" id="SM00387">
    <property type="entry name" value="HATPase_c"/>
    <property type="match status" value="1"/>
</dbReference>
<dbReference type="PROSITE" id="PS50109">
    <property type="entry name" value="HIS_KIN"/>
    <property type="match status" value="1"/>
</dbReference>
<keyword evidence="3" id="KW-0597">Phosphoprotein</keyword>
<dbReference type="InterPro" id="IPR003661">
    <property type="entry name" value="HisK_dim/P_dom"/>
</dbReference>
<dbReference type="GO" id="GO:0005524">
    <property type="term" value="F:ATP binding"/>
    <property type="evidence" value="ECO:0007669"/>
    <property type="project" value="UniProtKB-KW"/>
</dbReference>
<feature type="domain" description="Histidine kinase" evidence="7">
    <location>
        <begin position="169"/>
        <end position="382"/>
    </location>
</feature>
<dbReference type="Gene3D" id="1.10.287.130">
    <property type="match status" value="1"/>
</dbReference>
<evidence type="ECO:0000313" key="10">
    <source>
        <dbReference type="Proteomes" id="UP001060414"/>
    </source>
</evidence>
<evidence type="ECO:0000256" key="2">
    <source>
        <dbReference type="ARBA" id="ARBA00012438"/>
    </source>
</evidence>
<dbReference type="CDD" id="cd00082">
    <property type="entry name" value="HisKA"/>
    <property type="match status" value="1"/>
</dbReference>
<dbReference type="InterPro" id="IPR035965">
    <property type="entry name" value="PAS-like_dom_sf"/>
</dbReference>
<dbReference type="PROSITE" id="PS50112">
    <property type="entry name" value="PAS"/>
    <property type="match status" value="1"/>
</dbReference>
<evidence type="ECO:0000259" key="7">
    <source>
        <dbReference type="PROSITE" id="PS50109"/>
    </source>
</evidence>
<dbReference type="EC" id="2.7.13.3" evidence="2"/>
<dbReference type="Gene3D" id="3.30.450.20">
    <property type="entry name" value="PAS domain"/>
    <property type="match status" value="1"/>
</dbReference>
<dbReference type="InterPro" id="IPR036890">
    <property type="entry name" value="HATPase_C_sf"/>
</dbReference>
<dbReference type="PRINTS" id="PR00344">
    <property type="entry name" value="BCTRLSENSOR"/>
</dbReference>
<dbReference type="RefSeq" id="WP_260748445.1">
    <property type="nucleotide sequence ID" value="NZ_CP092109.1"/>
</dbReference>
<dbReference type="PANTHER" id="PTHR42878:SF15">
    <property type="entry name" value="BACTERIOPHYTOCHROME"/>
    <property type="match status" value="1"/>
</dbReference>
<dbReference type="Pfam" id="PF02518">
    <property type="entry name" value="HATPase_c"/>
    <property type="match status" value="1"/>
</dbReference>
<keyword evidence="10" id="KW-1185">Reference proteome</keyword>
<proteinExistence type="predicted"/>
<feature type="domain" description="PAS" evidence="8">
    <location>
        <begin position="10"/>
        <end position="55"/>
    </location>
</feature>
<evidence type="ECO:0000256" key="6">
    <source>
        <dbReference type="ARBA" id="ARBA00023136"/>
    </source>
</evidence>
<evidence type="ECO:0000256" key="5">
    <source>
        <dbReference type="ARBA" id="ARBA00022777"/>
    </source>
</evidence>
<dbReference type="SUPFAM" id="SSF47384">
    <property type="entry name" value="Homodimeric domain of signal transducing histidine kinase"/>
    <property type="match status" value="1"/>
</dbReference>
<dbReference type="SMART" id="SM00388">
    <property type="entry name" value="HisKA"/>
    <property type="match status" value="1"/>
</dbReference>
<keyword evidence="5" id="KW-0418">Kinase</keyword>
<dbReference type="SMART" id="SM00091">
    <property type="entry name" value="PAS"/>
    <property type="match status" value="1"/>
</dbReference>
<dbReference type="InterPro" id="IPR000014">
    <property type="entry name" value="PAS"/>
</dbReference>
<comment type="catalytic activity">
    <reaction evidence="1">
        <text>ATP + protein L-histidine = ADP + protein N-phospho-L-histidine.</text>
        <dbReference type="EC" id="2.7.13.3"/>
    </reaction>
</comment>
<dbReference type="SUPFAM" id="SSF55874">
    <property type="entry name" value="ATPase domain of HSP90 chaperone/DNA topoisomerase II/histidine kinase"/>
    <property type="match status" value="1"/>
</dbReference>
<dbReference type="SUPFAM" id="SSF55785">
    <property type="entry name" value="PYP-like sensor domain (PAS domain)"/>
    <property type="match status" value="1"/>
</dbReference>
<evidence type="ECO:0000256" key="3">
    <source>
        <dbReference type="ARBA" id="ARBA00022553"/>
    </source>
</evidence>
<dbReference type="CDD" id="cd00075">
    <property type="entry name" value="HATPase"/>
    <property type="match status" value="1"/>
</dbReference>
<dbReference type="InterPro" id="IPR050351">
    <property type="entry name" value="BphY/WalK/GraS-like"/>
</dbReference>
<dbReference type="InterPro" id="IPR003594">
    <property type="entry name" value="HATPase_dom"/>
</dbReference>
<evidence type="ECO:0000256" key="1">
    <source>
        <dbReference type="ARBA" id="ARBA00000085"/>
    </source>
</evidence>
<gene>
    <name evidence="9" type="ORF">L9S41_01525</name>
</gene>
<protein>
    <recommendedName>
        <fullName evidence="2">histidine kinase</fullName>
        <ecNumber evidence="2">2.7.13.3</ecNumber>
    </recommendedName>
</protein>
<evidence type="ECO:0000313" key="9">
    <source>
        <dbReference type="EMBL" id="UWZ80088.1"/>
    </source>
</evidence>
<dbReference type="Gene3D" id="3.30.565.10">
    <property type="entry name" value="Histidine kinase-like ATPase, C-terminal domain"/>
    <property type="match status" value="1"/>
</dbReference>
<sequence>MAATPAEFLSALSLSEVLESLPFGLFLVDCDQHIVYWNPAAARITGFSPAEAVGRHCSFLKGIPCGRRCGLYDPTVPKPVTSVTCTIRNHAGQRVTLSKSVDLLRSPSGEVVGGVESFVDISAMKGLERRLRRHALEREREVRARTRELQQEHIRLQAANRELDAFVHTVSHDLRTPLTPIIGYAEFLRENYRRCLDSQALEILADIETQGNRMLALMEDLLTLARVGRLEPPAEPVDGAAVVGELLGAMRTAIAEAGLEVRVAALPAIRLPRTLLSEIFANLIQNALRYAGQNGGPIEIGGRRRGTRCELFVRDHGPGVPKDIAEKIFDPFFRGHPKEGGPKGTGIGLTIVNKIVRLYGGRIWVADTPGGGATFHLEFPDV</sequence>
<dbReference type="PANTHER" id="PTHR42878">
    <property type="entry name" value="TWO-COMPONENT HISTIDINE KINASE"/>
    <property type="match status" value="1"/>
</dbReference>
<keyword evidence="4" id="KW-0808">Transferase</keyword>
<dbReference type="InterPro" id="IPR004358">
    <property type="entry name" value="Sig_transdc_His_kin-like_C"/>
</dbReference>
<dbReference type="InterPro" id="IPR013656">
    <property type="entry name" value="PAS_4"/>
</dbReference>
<dbReference type="Pfam" id="PF00512">
    <property type="entry name" value="HisKA"/>
    <property type="match status" value="1"/>
</dbReference>
<dbReference type="Proteomes" id="UP001060414">
    <property type="component" value="Chromosome"/>
</dbReference>
<keyword evidence="9" id="KW-0067">ATP-binding</keyword>
<organism evidence="9 10">
    <name type="scientific">Geoalkalibacter halelectricus</name>
    <dbReference type="NCBI Taxonomy" id="2847045"/>
    <lineage>
        <taxon>Bacteria</taxon>
        <taxon>Pseudomonadati</taxon>
        <taxon>Thermodesulfobacteriota</taxon>
        <taxon>Desulfuromonadia</taxon>
        <taxon>Desulfuromonadales</taxon>
        <taxon>Geoalkalibacteraceae</taxon>
        <taxon>Geoalkalibacter</taxon>
    </lineage>
</organism>
<dbReference type="CDD" id="cd00130">
    <property type="entry name" value="PAS"/>
    <property type="match status" value="1"/>
</dbReference>